<proteinExistence type="predicted"/>
<sequence>MKDCQLRKKQNENILQAIIALLNSGGGIIKVEIEDENYNFMQQGKYFLIFVKSCSSETSGLQIVTLRSNLYKRDISCTSIMDATATLEFLKDKTKLEGDCIDLNCLQSGMTQLRWKENLPFTESTHAEIKEVAYHFCMEKKAINYSRKLLQVYDEGNLRGYVCAFKIEPFCCAPDVGLDPRIPGSGPEPKVDAQLLSHPVAPGQRYVPEAFYKELFSQQEGLADQGTLIFSRSWSLDLGSQENQNVICDVLLIAQDHPLVLYTLFRVLNKELTGYSLQATFTLKHKLVKICGYTGKMCVVRKIFYVSGEPSTLIEDSASSFHDISFQIFYPKSYNLEDTQTARNLNKVLHTVLMTHF</sequence>
<accession>A0A811XTS1</accession>
<name>A0A811XTS1_NYCPR</name>
<dbReference type="PANTHER" id="PTHR12155:SF2">
    <property type="entry name" value="RIBONUCLEASE SLFN12"/>
    <property type="match status" value="1"/>
</dbReference>
<keyword evidence="4" id="KW-1185">Reference proteome</keyword>
<dbReference type="EMBL" id="CAJHUB010000649">
    <property type="protein sequence ID" value="CAD7667509.1"/>
    <property type="molecule type" value="Genomic_DNA"/>
</dbReference>
<organism evidence="3 4">
    <name type="scientific">Nyctereutes procyonoides</name>
    <name type="common">Raccoon dog</name>
    <name type="synonym">Canis procyonoides</name>
    <dbReference type="NCBI Taxonomy" id="34880"/>
    <lineage>
        <taxon>Eukaryota</taxon>
        <taxon>Metazoa</taxon>
        <taxon>Chordata</taxon>
        <taxon>Craniata</taxon>
        <taxon>Vertebrata</taxon>
        <taxon>Euteleostomi</taxon>
        <taxon>Mammalia</taxon>
        <taxon>Eutheria</taxon>
        <taxon>Laurasiatheria</taxon>
        <taxon>Carnivora</taxon>
        <taxon>Caniformia</taxon>
        <taxon>Canidae</taxon>
        <taxon>Nyctereutes</taxon>
    </lineage>
</organism>
<dbReference type="InterPro" id="IPR048729">
    <property type="entry name" value="SLFN_GTPase-like"/>
</dbReference>
<evidence type="ECO:0000259" key="2">
    <source>
        <dbReference type="Pfam" id="PF21026"/>
    </source>
</evidence>
<dbReference type="InterPro" id="IPR031450">
    <property type="entry name" value="Poxin-SLFN/SLFN_N"/>
</dbReference>
<feature type="domain" description="Poxin-Schlafen/Schlafen-like N-terminal" evidence="1">
    <location>
        <begin position="39"/>
        <end position="98"/>
    </location>
</feature>
<dbReference type="InterPro" id="IPR029684">
    <property type="entry name" value="Schlafen"/>
</dbReference>
<dbReference type="Proteomes" id="UP000645828">
    <property type="component" value="Unassembled WGS sequence"/>
</dbReference>
<dbReference type="Pfam" id="PF17057">
    <property type="entry name" value="B3R"/>
    <property type="match status" value="1"/>
</dbReference>
<feature type="domain" description="Schlafen GTPase-like" evidence="2">
    <location>
        <begin position="205"/>
        <end position="336"/>
    </location>
</feature>
<protein>
    <submittedName>
        <fullName evidence="3">(raccoon dog) hypothetical protein</fullName>
    </submittedName>
</protein>
<dbReference type="AlphaFoldDB" id="A0A811XTS1"/>
<dbReference type="Pfam" id="PF21026">
    <property type="entry name" value="SLFN_GTPase-like"/>
    <property type="match status" value="1"/>
</dbReference>
<evidence type="ECO:0000313" key="4">
    <source>
        <dbReference type="Proteomes" id="UP000645828"/>
    </source>
</evidence>
<comment type="caution">
    <text evidence="3">The sequence shown here is derived from an EMBL/GenBank/DDBJ whole genome shotgun (WGS) entry which is preliminary data.</text>
</comment>
<gene>
    <name evidence="3" type="ORF">NYPRO_LOCUS822</name>
</gene>
<evidence type="ECO:0000259" key="1">
    <source>
        <dbReference type="Pfam" id="PF17057"/>
    </source>
</evidence>
<dbReference type="PANTHER" id="PTHR12155">
    <property type="entry name" value="SCHLAFEN"/>
    <property type="match status" value="1"/>
</dbReference>
<evidence type="ECO:0000313" key="3">
    <source>
        <dbReference type="EMBL" id="CAD7667509.1"/>
    </source>
</evidence>
<reference evidence="3" key="1">
    <citation type="submission" date="2020-12" db="EMBL/GenBank/DDBJ databases">
        <authorList>
            <consortium name="Molecular Ecology Group"/>
        </authorList>
    </citation>
    <scope>NUCLEOTIDE SEQUENCE</scope>
    <source>
        <strain evidence="3">TBG_1078</strain>
    </source>
</reference>